<dbReference type="EMBL" id="KN825971">
    <property type="protein sequence ID" value="KIK80627.1"/>
    <property type="molecule type" value="Genomic_DNA"/>
</dbReference>
<name>A0A0D0CD07_9AGAM</name>
<organism evidence="2 3">
    <name type="scientific">Paxillus rubicundulus Ve08.2h10</name>
    <dbReference type="NCBI Taxonomy" id="930991"/>
    <lineage>
        <taxon>Eukaryota</taxon>
        <taxon>Fungi</taxon>
        <taxon>Dikarya</taxon>
        <taxon>Basidiomycota</taxon>
        <taxon>Agaricomycotina</taxon>
        <taxon>Agaricomycetes</taxon>
        <taxon>Agaricomycetidae</taxon>
        <taxon>Boletales</taxon>
        <taxon>Paxilineae</taxon>
        <taxon>Paxillaceae</taxon>
        <taxon>Paxillus</taxon>
    </lineage>
</organism>
<evidence type="ECO:0000313" key="2">
    <source>
        <dbReference type="EMBL" id="KIK80627.1"/>
    </source>
</evidence>
<sequence length="98" mass="10911">MNSRLISWEEIWQKASLSGFELAIPDRDFGSVLRDGSIWVQVCDMALFTSGVSPSESDWGLDSSLLEIGGRRVIQRDRDDRTNRLPGDGMSVGNNHSL</sequence>
<feature type="region of interest" description="Disordered" evidence="1">
    <location>
        <begin position="77"/>
        <end position="98"/>
    </location>
</feature>
<keyword evidence="3" id="KW-1185">Reference proteome</keyword>
<reference evidence="2 3" key="1">
    <citation type="submission" date="2014-04" db="EMBL/GenBank/DDBJ databases">
        <authorList>
            <consortium name="DOE Joint Genome Institute"/>
            <person name="Kuo A."/>
            <person name="Kohler A."/>
            <person name="Jargeat P."/>
            <person name="Nagy L.G."/>
            <person name="Floudas D."/>
            <person name="Copeland A."/>
            <person name="Barry K.W."/>
            <person name="Cichocki N."/>
            <person name="Veneault-Fourrey C."/>
            <person name="LaButti K."/>
            <person name="Lindquist E.A."/>
            <person name="Lipzen A."/>
            <person name="Lundell T."/>
            <person name="Morin E."/>
            <person name="Murat C."/>
            <person name="Sun H."/>
            <person name="Tunlid A."/>
            <person name="Henrissat B."/>
            <person name="Grigoriev I.V."/>
            <person name="Hibbett D.S."/>
            <person name="Martin F."/>
            <person name="Nordberg H.P."/>
            <person name="Cantor M.N."/>
            <person name="Hua S.X."/>
        </authorList>
    </citation>
    <scope>NUCLEOTIDE SEQUENCE [LARGE SCALE GENOMIC DNA]</scope>
    <source>
        <strain evidence="2 3">Ve08.2h10</strain>
    </source>
</reference>
<feature type="non-terminal residue" evidence="2">
    <location>
        <position position="98"/>
    </location>
</feature>
<evidence type="ECO:0000313" key="3">
    <source>
        <dbReference type="Proteomes" id="UP000054538"/>
    </source>
</evidence>
<dbReference type="Proteomes" id="UP000054538">
    <property type="component" value="Unassembled WGS sequence"/>
</dbReference>
<accession>A0A0D0CD07</accession>
<dbReference type="InParanoid" id="A0A0D0CD07"/>
<dbReference type="AlphaFoldDB" id="A0A0D0CD07"/>
<proteinExistence type="predicted"/>
<dbReference type="HOGENOM" id="CLU_2339218_0_0_1"/>
<gene>
    <name evidence="2" type="ORF">PAXRUDRAFT_833417</name>
</gene>
<reference evidence="3" key="2">
    <citation type="submission" date="2015-01" db="EMBL/GenBank/DDBJ databases">
        <title>Evolutionary Origins and Diversification of the Mycorrhizal Mutualists.</title>
        <authorList>
            <consortium name="DOE Joint Genome Institute"/>
            <consortium name="Mycorrhizal Genomics Consortium"/>
            <person name="Kohler A."/>
            <person name="Kuo A."/>
            <person name="Nagy L.G."/>
            <person name="Floudas D."/>
            <person name="Copeland A."/>
            <person name="Barry K.W."/>
            <person name="Cichocki N."/>
            <person name="Veneault-Fourrey C."/>
            <person name="LaButti K."/>
            <person name="Lindquist E.A."/>
            <person name="Lipzen A."/>
            <person name="Lundell T."/>
            <person name="Morin E."/>
            <person name="Murat C."/>
            <person name="Riley R."/>
            <person name="Ohm R."/>
            <person name="Sun H."/>
            <person name="Tunlid A."/>
            <person name="Henrissat B."/>
            <person name="Grigoriev I.V."/>
            <person name="Hibbett D.S."/>
            <person name="Martin F."/>
        </authorList>
    </citation>
    <scope>NUCLEOTIDE SEQUENCE [LARGE SCALE GENOMIC DNA]</scope>
    <source>
        <strain evidence="3">Ve08.2h10</strain>
    </source>
</reference>
<evidence type="ECO:0000256" key="1">
    <source>
        <dbReference type="SAM" id="MobiDB-lite"/>
    </source>
</evidence>
<protein>
    <submittedName>
        <fullName evidence="2">Uncharacterized protein</fullName>
    </submittedName>
</protein>